<dbReference type="EMBL" id="WIAO01000002">
    <property type="protein sequence ID" value="MQM24456.1"/>
    <property type="molecule type" value="Genomic_DNA"/>
</dbReference>
<name>A0A6L5G486_9ACTN</name>
<proteinExistence type="predicted"/>
<evidence type="ECO:0000313" key="4">
    <source>
        <dbReference type="Proteomes" id="UP000477750"/>
    </source>
</evidence>
<comment type="caution">
    <text evidence="3">The sequence shown here is derived from an EMBL/GenBank/DDBJ whole genome shotgun (WGS) entry which is preliminary data.</text>
</comment>
<evidence type="ECO:0000313" key="3">
    <source>
        <dbReference type="EMBL" id="MQM24456.1"/>
    </source>
</evidence>
<gene>
    <name evidence="3" type="ORF">GFD30_02500</name>
</gene>
<feature type="region of interest" description="Disordered" evidence="1">
    <location>
        <begin position="138"/>
        <end position="157"/>
    </location>
</feature>
<protein>
    <submittedName>
        <fullName evidence="3">Uncharacterized protein</fullName>
    </submittedName>
</protein>
<feature type="transmembrane region" description="Helical" evidence="2">
    <location>
        <begin position="22"/>
        <end position="42"/>
    </location>
</feature>
<keyword evidence="2" id="KW-1133">Transmembrane helix</keyword>
<accession>A0A6L5G486</accession>
<keyword evidence="4" id="KW-1185">Reference proteome</keyword>
<evidence type="ECO:0000256" key="2">
    <source>
        <dbReference type="SAM" id="Phobius"/>
    </source>
</evidence>
<reference evidence="3 4" key="1">
    <citation type="submission" date="2019-10" db="EMBL/GenBank/DDBJ databases">
        <title>Glycomyces albidus sp. nov., a novel actinomycete isolated from rhizosphere soil of wheat (Triticum aestivum L.).</title>
        <authorList>
            <person name="Qian L."/>
        </authorList>
    </citation>
    <scope>NUCLEOTIDE SEQUENCE [LARGE SCALE GENOMIC DNA]</scope>
    <source>
        <strain evidence="3 4">NEAU-7082</strain>
    </source>
</reference>
<keyword evidence="2" id="KW-0812">Transmembrane</keyword>
<evidence type="ECO:0000256" key="1">
    <source>
        <dbReference type="SAM" id="MobiDB-lite"/>
    </source>
</evidence>
<dbReference type="Proteomes" id="UP000477750">
    <property type="component" value="Unassembled WGS sequence"/>
</dbReference>
<feature type="transmembrane region" description="Helical" evidence="2">
    <location>
        <begin position="48"/>
        <end position="68"/>
    </location>
</feature>
<sequence length="157" mass="16556">MPSDAPHPLRPRPIKVGYSRKASALMTGMGVVLTACAAVSVFTPFLPVLVPIGLTGLALLGAGLGALFRPRYLYDPATGALTVFMAIGPGKEGVGAEQGERVYFDGRRIIRELPDGSRHRVSLVGTNRDHAARLIQALPTEPGKRPLPPDGPAITGR</sequence>
<dbReference type="AlphaFoldDB" id="A0A6L5G486"/>
<keyword evidence="2" id="KW-0472">Membrane</keyword>
<organism evidence="3 4">
    <name type="scientific">Glycomyces albidus</name>
    <dbReference type="NCBI Taxonomy" id="2656774"/>
    <lineage>
        <taxon>Bacteria</taxon>
        <taxon>Bacillati</taxon>
        <taxon>Actinomycetota</taxon>
        <taxon>Actinomycetes</taxon>
        <taxon>Glycomycetales</taxon>
        <taxon>Glycomycetaceae</taxon>
        <taxon>Glycomyces</taxon>
    </lineage>
</organism>
<dbReference type="RefSeq" id="WP_153023635.1">
    <property type="nucleotide sequence ID" value="NZ_WIAO01000002.1"/>
</dbReference>